<dbReference type="OrthoDB" id="10686968at2759"/>
<organism evidence="2 3">
    <name type="scientific">Tribonema minus</name>
    <dbReference type="NCBI Taxonomy" id="303371"/>
    <lineage>
        <taxon>Eukaryota</taxon>
        <taxon>Sar</taxon>
        <taxon>Stramenopiles</taxon>
        <taxon>Ochrophyta</taxon>
        <taxon>PX clade</taxon>
        <taxon>Xanthophyceae</taxon>
        <taxon>Tribonematales</taxon>
        <taxon>Tribonemataceae</taxon>
        <taxon>Tribonema</taxon>
    </lineage>
</organism>
<gene>
    <name evidence="2" type="ORF">JKP88DRAFT_313222</name>
</gene>
<name>A0A835Z052_9STRA</name>
<protein>
    <submittedName>
        <fullName evidence="2">Uncharacterized protein</fullName>
    </submittedName>
</protein>
<dbReference type="Proteomes" id="UP000664859">
    <property type="component" value="Unassembled WGS sequence"/>
</dbReference>
<proteinExistence type="predicted"/>
<feature type="region of interest" description="Disordered" evidence="1">
    <location>
        <begin position="391"/>
        <end position="478"/>
    </location>
</feature>
<dbReference type="EMBL" id="JAFCMP010000144">
    <property type="protein sequence ID" value="KAG5185042.1"/>
    <property type="molecule type" value="Genomic_DNA"/>
</dbReference>
<evidence type="ECO:0000313" key="2">
    <source>
        <dbReference type="EMBL" id="KAG5185042.1"/>
    </source>
</evidence>
<accession>A0A835Z052</accession>
<reference evidence="2" key="1">
    <citation type="submission" date="2021-02" db="EMBL/GenBank/DDBJ databases">
        <title>First Annotated Genome of the Yellow-green Alga Tribonema minus.</title>
        <authorList>
            <person name="Mahan K.M."/>
        </authorList>
    </citation>
    <scope>NUCLEOTIDE SEQUENCE</scope>
    <source>
        <strain evidence="2">UTEX B ZZ1240</strain>
    </source>
</reference>
<evidence type="ECO:0000313" key="3">
    <source>
        <dbReference type="Proteomes" id="UP000664859"/>
    </source>
</evidence>
<comment type="caution">
    <text evidence="2">The sequence shown here is derived from an EMBL/GenBank/DDBJ whole genome shotgun (WGS) entry which is preliminary data.</text>
</comment>
<dbReference type="AlphaFoldDB" id="A0A835Z052"/>
<evidence type="ECO:0000256" key="1">
    <source>
        <dbReference type="SAM" id="MobiDB-lite"/>
    </source>
</evidence>
<sequence>MAAAIRDATLFACEPNEVARRVQEAFRTTGCPVLIKSGARKGTACGGGVTFNAISSGCTCVKIPSHSARADVEPFGAFIWSVIEAIPEEDMDEIRAAEEEELEGRRIANEAAKRMAADERAKRLADAECAALGIETGAFHVRPEGIAPEGRSWSFHLGEWVTPSANLELFNIEVNTAARHCRRIQGECVTADFPEDLIREYGSAKLWCVDSLRDVSAHASILFDHSANELIHSKVFDLHDLSKRLNMFAEYADDVDDEDDYYQIAPVQPKLRRQFHRTPGAMKHVIAPLRTTASQGDVLPPADDAQGAARDDTLAYAERVDDYKAEATDSVAVEAGLQGDAAEVQGDVEPAEAQGDVEPDEVQGDAAPTVEVHGDAKPAAEVQGIAEPAAEVQGVAEPTVEVHSDVESVEAQGDAEPIAEVQGDAEPAVDAQGDAKSVEAQDDVEPVEAQGDAEPIAEVQGDAEPAETQRDAEPTVEVQCRKRCRIKSADASLQVAIASDLASS</sequence>
<keyword evidence="3" id="KW-1185">Reference proteome</keyword>